<evidence type="ECO:0000313" key="3">
    <source>
        <dbReference type="Proteomes" id="UP000823775"/>
    </source>
</evidence>
<keyword evidence="3" id="KW-1185">Reference proteome</keyword>
<comment type="caution">
    <text evidence="2">The sequence shown here is derived from an EMBL/GenBank/DDBJ whole genome shotgun (WGS) entry which is preliminary data.</text>
</comment>
<gene>
    <name evidence="2" type="ORF">HAX54_000673</name>
</gene>
<dbReference type="EMBL" id="JACEIK010001020">
    <property type="protein sequence ID" value="MCD7465131.1"/>
    <property type="molecule type" value="Genomic_DNA"/>
</dbReference>
<name>A0ABS8T1A8_DATST</name>
<proteinExistence type="predicted"/>
<reference evidence="2 3" key="1">
    <citation type="journal article" date="2021" name="BMC Genomics">
        <title>Datura genome reveals duplications of psychoactive alkaloid biosynthetic genes and high mutation rate following tissue culture.</title>
        <authorList>
            <person name="Rajewski A."/>
            <person name="Carter-House D."/>
            <person name="Stajich J."/>
            <person name="Litt A."/>
        </authorList>
    </citation>
    <scope>NUCLEOTIDE SEQUENCE [LARGE SCALE GENOMIC DNA]</scope>
    <source>
        <strain evidence="2">AR-01</strain>
    </source>
</reference>
<dbReference type="Proteomes" id="UP000823775">
    <property type="component" value="Unassembled WGS sequence"/>
</dbReference>
<evidence type="ECO:0000256" key="1">
    <source>
        <dbReference type="SAM" id="MobiDB-lite"/>
    </source>
</evidence>
<accession>A0ABS8T1A8</accession>
<feature type="region of interest" description="Disordered" evidence="1">
    <location>
        <begin position="71"/>
        <end position="97"/>
    </location>
</feature>
<protein>
    <submittedName>
        <fullName evidence="2">Uncharacterized protein</fullName>
    </submittedName>
</protein>
<evidence type="ECO:0000313" key="2">
    <source>
        <dbReference type="EMBL" id="MCD7465131.1"/>
    </source>
</evidence>
<organism evidence="2 3">
    <name type="scientific">Datura stramonium</name>
    <name type="common">Jimsonweed</name>
    <name type="synonym">Common thornapple</name>
    <dbReference type="NCBI Taxonomy" id="4076"/>
    <lineage>
        <taxon>Eukaryota</taxon>
        <taxon>Viridiplantae</taxon>
        <taxon>Streptophyta</taxon>
        <taxon>Embryophyta</taxon>
        <taxon>Tracheophyta</taxon>
        <taxon>Spermatophyta</taxon>
        <taxon>Magnoliopsida</taxon>
        <taxon>eudicotyledons</taxon>
        <taxon>Gunneridae</taxon>
        <taxon>Pentapetalae</taxon>
        <taxon>asterids</taxon>
        <taxon>lamiids</taxon>
        <taxon>Solanales</taxon>
        <taxon>Solanaceae</taxon>
        <taxon>Solanoideae</taxon>
        <taxon>Datureae</taxon>
        <taxon>Datura</taxon>
    </lineage>
</organism>
<sequence length="170" mass="18987">MVEMKRSTHEDLKKDLGLNTDVNRNMEQVVGTIASGTTIPIPVDDPTSLRHLNPLTETIDLEVQIVKGKSKTTKVKQVEERGPTRSSKSSRIRNETISFEKDKDSVSAFESLGSQNNKDEIDNYVDSDEDTIDLAVERLIQFQRRAILRDRVVTGFGGADMDNLVIKIAA</sequence>